<dbReference type="EMBL" id="CP104205">
    <property type="protein sequence ID" value="UWX56081.1"/>
    <property type="molecule type" value="Genomic_DNA"/>
</dbReference>
<dbReference type="Pfam" id="PF00668">
    <property type="entry name" value="Condensation"/>
    <property type="match status" value="1"/>
</dbReference>
<evidence type="ECO:0000313" key="2">
    <source>
        <dbReference type="EMBL" id="UWX56081.1"/>
    </source>
</evidence>
<gene>
    <name evidence="2" type="ORF">NYZ99_07175</name>
</gene>
<dbReference type="Gene3D" id="3.30.559.10">
    <property type="entry name" value="Chloramphenicol acetyltransferase-like domain"/>
    <property type="match status" value="1"/>
</dbReference>
<dbReference type="RefSeq" id="WP_260574613.1">
    <property type="nucleotide sequence ID" value="NZ_CP104205.1"/>
</dbReference>
<dbReference type="Proteomes" id="UP001059209">
    <property type="component" value="Chromosome"/>
</dbReference>
<feature type="domain" description="Condensation" evidence="1">
    <location>
        <begin position="16"/>
        <end position="79"/>
    </location>
</feature>
<sequence>MKNTVDYNPFRGPAIQRVIPMIQAQAEIWIACKLGGDDANRAYNESVSLLIEGSLDINALHQAIEKMTERHEALRATFNPRRSFYDRFRID</sequence>
<name>A0ABY5YAL5_9FLAO</name>
<protein>
    <submittedName>
        <fullName evidence="2">Condensation domain-containing protein</fullName>
    </submittedName>
</protein>
<dbReference type="SUPFAM" id="SSF52777">
    <property type="entry name" value="CoA-dependent acyltransferases"/>
    <property type="match status" value="1"/>
</dbReference>
<keyword evidence="3" id="KW-1185">Reference proteome</keyword>
<dbReference type="InterPro" id="IPR001242">
    <property type="entry name" value="Condensation_dom"/>
</dbReference>
<reference evidence="2" key="1">
    <citation type="submission" date="2022-09" db="EMBL/GenBank/DDBJ databases">
        <title>Maribacter litopenaei sp. nov., isolated from the intestinal tract of the Pacific White Shrimp, Litopenaeus vannamei.</title>
        <authorList>
            <person name="Kim S.Y."/>
            <person name="Hwang C.Y."/>
        </authorList>
    </citation>
    <scope>NUCLEOTIDE SEQUENCE</scope>
    <source>
        <strain evidence="2">HL-LV01</strain>
    </source>
</reference>
<dbReference type="InterPro" id="IPR023213">
    <property type="entry name" value="CAT-like_dom_sf"/>
</dbReference>
<accession>A0ABY5YAL5</accession>
<proteinExistence type="predicted"/>
<evidence type="ECO:0000313" key="3">
    <source>
        <dbReference type="Proteomes" id="UP001059209"/>
    </source>
</evidence>
<organism evidence="2 3">
    <name type="scientific">Maribacter litopenaei</name>
    <dbReference type="NCBI Taxonomy" id="2976127"/>
    <lineage>
        <taxon>Bacteria</taxon>
        <taxon>Pseudomonadati</taxon>
        <taxon>Bacteroidota</taxon>
        <taxon>Flavobacteriia</taxon>
        <taxon>Flavobacteriales</taxon>
        <taxon>Flavobacteriaceae</taxon>
        <taxon>Maribacter</taxon>
    </lineage>
</organism>
<evidence type="ECO:0000259" key="1">
    <source>
        <dbReference type="Pfam" id="PF00668"/>
    </source>
</evidence>